<dbReference type="GO" id="GO:0016787">
    <property type="term" value="F:hydrolase activity"/>
    <property type="evidence" value="ECO:0007669"/>
    <property type="project" value="UniProtKB-KW"/>
</dbReference>
<dbReference type="Gene3D" id="3.90.79.10">
    <property type="entry name" value="Nucleoside Triphosphate Pyrophosphohydrolase"/>
    <property type="match status" value="1"/>
</dbReference>
<gene>
    <name evidence="2" type="ORF">IAA63_00960</name>
</gene>
<reference evidence="2" key="2">
    <citation type="journal article" date="2021" name="PeerJ">
        <title>Extensive microbial diversity within the chicken gut microbiome revealed by metagenomics and culture.</title>
        <authorList>
            <person name="Gilroy R."/>
            <person name="Ravi A."/>
            <person name="Getino M."/>
            <person name="Pursley I."/>
            <person name="Horton D.L."/>
            <person name="Alikhan N.F."/>
            <person name="Baker D."/>
            <person name="Gharbi K."/>
            <person name="Hall N."/>
            <person name="Watson M."/>
            <person name="Adriaenssens E.M."/>
            <person name="Foster-Nyarko E."/>
            <person name="Jarju S."/>
            <person name="Secka A."/>
            <person name="Antonio M."/>
            <person name="Oren A."/>
            <person name="Chaudhuri R.R."/>
            <person name="La Ragione R."/>
            <person name="Hildebrand F."/>
            <person name="Pallen M.J."/>
        </authorList>
    </citation>
    <scope>NUCLEOTIDE SEQUENCE</scope>
    <source>
        <strain evidence="2">ChiBcec2-4451</strain>
    </source>
</reference>
<organism evidence="2 3">
    <name type="scientific">Candidatus Pullilachnospira stercoravium</name>
    <dbReference type="NCBI Taxonomy" id="2840913"/>
    <lineage>
        <taxon>Bacteria</taxon>
        <taxon>Bacillati</taxon>
        <taxon>Bacillota</taxon>
        <taxon>Clostridia</taxon>
        <taxon>Lachnospirales</taxon>
        <taxon>Lachnospiraceae</taxon>
        <taxon>Lachnospiraceae incertae sedis</taxon>
        <taxon>Candidatus Pullilachnospira</taxon>
    </lineage>
</organism>
<dbReference type="Pfam" id="PF00293">
    <property type="entry name" value="NUDIX"/>
    <property type="match status" value="1"/>
</dbReference>
<dbReference type="Proteomes" id="UP000886723">
    <property type="component" value="Unassembled WGS sequence"/>
</dbReference>
<keyword evidence="2" id="KW-0378">Hydrolase</keyword>
<dbReference type="SUPFAM" id="SSF55811">
    <property type="entry name" value="Nudix"/>
    <property type="match status" value="1"/>
</dbReference>
<dbReference type="InterPro" id="IPR000086">
    <property type="entry name" value="NUDIX_hydrolase_dom"/>
</dbReference>
<proteinExistence type="predicted"/>
<dbReference type="EMBL" id="DVON01000024">
    <property type="protein sequence ID" value="HIV11695.1"/>
    <property type="molecule type" value="Genomic_DNA"/>
</dbReference>
<name>A0A9D1T4M3_9FIRM</name>
<evidence type="ECO:0000313" key="2">
    <source>
        <dbReference type="EMBL" id="HIV11695.1"/>
    </source>
</evidence>
<feature type="non-terminal residue" evidence="2">
    <location>
        <position position="56"/>
    </location>
</feature>
<protein>
    <submittedName>
        <fullName evidence="2">NUDIX hydrolase</fullName>
    </submittedName>
</protein>
<reference evidence="2" key="1">
    <citation type="submission" date="2020-10" db="EMBL/GenBank/DDBJ databases">
        <authorList>
            <person name="Gilroy R."/>
        </authorList>
    </citation>
    <scope>NUCLEOTIDE SEQUENCE</scope>
    <source>
        <strain evidence="2">ChiBcec2-4451</strain>
    </source>
</reference>
<accession>A0A9D1T4M3</accession>
<evidence type="ECO:0000259" key="1">
    <source>
        <dbReference type="Pfam" id="PF00293"/>
    </source>
</evidence>
<feature type="domain" description="Nudix hydrolase" evidence="1">
    <location>
        <begin position="29"/>
        <end position="56"/>
    </location>
</feature>
<sequence>MKTLRRVKKQCDRLVFVSRCFFYTKIAGNRNFEGGKWDIPGGKVEAFETLQEAAIR</sequence>
<dbReference type="AlphaFoldDB" id="A0A9D1T4M3"/>
<evidence type="ECO:0000313" key="3">
    <source>
        <dbReference type="Proteomes" id="UP000886723"/>
    </source>
</evidence>
<dbReference type="InterPro" id="IPR015797">
    <property type="entry name" value="NUDIX_hydrolase-like_dom_sf"/>
</dbReference>
<comment type="caution">
    <text evidence="2">The sequence shown here is derived from an EMBL/GenBank/DDBJ whole genome shotgun (WGS) entry which is preliminary data.</text>
</comment>